<evidence type="ECO:0000259" key="18">
    <source>
        <dbReference type="PROSITE" id="PS50013"/>
    </source>
</evidence>
<dbReference type="FunFam" id="3.30.70.270:FF:000020">
    <property type="entry name" value="Transposon Tf2-6 polyprotein-like Protein"/>
    <property type="match status" value="1"/>
</dbReference>
<evidence type="ECO:0000256" key="12">
    <source>
        <dbReference type="ARBA" id="ARBA00022932"/>
    </source>
</evidence>
<dbReference type="Gene3D" id="2.40.70.10">
    <property type="entry name" value="Acid Proteases"/>
    <property type="match status" value="1"/>
</dbReference>
<evidence type="ECO:0000256" key="2">
    <source>
        <dbReference type="ARBA" id="ARBA00022679"/>
    </source>
</evidence>
<dbReference type="Gene3D" id="3.30.420.10">
    <property type="entry name" value="Ribonuclease H-like superfamily/Ribonuclease H"/>
    <property type="match status" value="1"/>
</dbReference>
<dbReference type="InterPro" id="IPR001584">
    <property type="entry name" value="Integrase_cat-core"/>
</dbReference>
<evidence type="ECO:0000256" key="6">
    <source>
        <dbReference type="ARBA" id="ARBA00022750"/>
    </source>
</evidence>
<feature type="domain" description="Integrase catalytic" evidence="19">
    <location>
        <begin position="995"/>
        <end position="1157"/>
    </location>
</feature>
<dbReference type="GO" id="GO:0015074">
    <property type="term" value="P:DNA integration"/>
    <property type="evidence" value="ECO:0007669"/>
    <property type="project" value="UniProtKB-KW"/>
</dbReference>
<keyword evidence="6" id="KW-0064">Aspartyl protease</keyword>
<dbReference type="InterPro" id="IPR043502">
    <property type="entry name" value="DNA/RNA_pol_sf"/>
</dbReference>
<dbReference type="Pfam" id="PF17921">
    <property type="entry name" value="Integrase_H2C2"/>
    <property type="match status" value="1"/>
</dbReference>
<dbReference type="SUPFAM" id="SSF53098">
    <property type="entry name" value="Ribonuclease H-like"/>
    <property type="match status" value="1"/>
</dbReference>
<dbReference type="CDD" id="cd09274">
    <property type="entry name" value="RNase_HI_RT_Ty3"/>
    <property type="match status" value="1"/>
</dbReference>
<evidence type="ECO:0000256" key="15">
    <source>
        <dbReference type="ARBA" id="ARBA00023268"/>
    </source>
</evidence>
<dbReference type="InterPro" id="IPR012337">
    <property type="entry name" value="RNaseH-like_sf"/>
</dbReference>
<keyword evidence="10" id="KW-0229">DNA integration</keyword>
<keyword evidence="11" id="KW-0695">RNA-directed DNA polymerase</keyword>
<evidence type="ECO:0000256" key="7">
    <source>
        <dbReference type="ARBA" id="ARBA00022759"/>
    </source>
</evidence>
<keyword evidence="4" id="KW-0540">Nuclease</keyword>
<keyword evidence="13" id="KW-0238">DNA-binding</keyword>
<dbReference type="InterPro" id="IPR000953">
    <property type="entry name" value="Chromo/chromo_shadow_dom"/>
</dbReference>
<dbReference type="Pfam" id="PF13975">
    <property type="entry name" value="gag-asp_proteas"/>
    <property type="match status" value="1"/>
</dbReference>
<feature type="compositionally biased region" description="Low complexity" evidence="17">
    <location>
        <begin position="262"/>
        <end position="276"/>
    </location>
</feature>
<dbReference type="InterPro" id="IPR055357">
    <property type="entry name" value="LRR_At1g61320_AtMIF1"/>
</dbReference>
<name>A0AAQ3X751_PASNO</name>
<feature type="region of interest" description="Disordered" evidence="17">
    <location>
        <begin position="232"/>
        <end position="283"/>
    </location>
</feature>
<keyword evidence="12" id="KW-0239">DNA-directed DNA polymerase</keyword>
<dbReference type="InterPro" id="IPR032675">
    <property type="entry name" value="LRR_dom_sf"/>
</dbReference>
<keyword evidence="5" id="KW-0479">Metal-binding</keyword>
<dbReference type="Gene3D" id="3.10.10.10">
    <property type="entry name" value="HIV Type 1 Reverse Transcriptase, subunit A, domain 1"/>
    <property type="match status" value="1"/>
</dbReference>
<evidence type="ECO:0000313" key="21">
    <source>
        <dbReference type="Proteomes" id="UP001341281"/>
    </source>
</evidence>
<dbReference type="GO" id="GO:0004519">
    <property type="term" value="F:endonuclease activity"/>
    <property type="evidence" value="ECO:0007669"/>
    <property type="project" value="UniProtKB-KW"/>
</dbReference>
<dbReference type="SUPFAM" id="SSF54160">
    <property type="entry name" value="Chromo domain-like"/>
    <property type="match status" value="1"/>
</dbReference>
<dbReference type="Pfam" id="PF00665">
    <property type="entry name" value="rve"/>
    <property type="match status" value="1"/>
</dbReference>
<evidence type="ECO:0000256" key="14">
    <source>
        <dbReference type="ARBA" id="ARBA00023172"/>
    </source>
</evidence>
<dbReference type="EMBL" id="CP144752">
    <property type="protein sequence ID" value="WVZ88011.1"/>
    <property type="molecule type" value="Genomic_DNA"/>
</dbReference>
<dbReference type="GO" id="GO:0046872">
    <property type="term" value="F:metal ion binding"/>
    <property type="evidence" value="ECO:0007669"/>
    <property type="project" value="UniProtKB-KW"/>
</dbReference>
<keyword evidence="9" id="KW-0460">Magnesium</keyword>
<keyword evidence="8" id="KW-0378">Hydrolase</keyword>
<dbReference type="GO" id="GO:0003887">
    <property type="term" value="F:DNA-directed DNA polymerase activity"/>
    <property type="evidence" value="ECO:0007669"/>
    <property type="project" value="UniProtKB-KW"/>
</dbReference>
<evidence type="ECO:0000256" key="3">
    <source>
        <dbReference type="ARBA" id="ARBA00022695"/>
    </source>
</evidence>
<evidence type="ECO:0000313" key="20">
    <source>
        <dbReference type="EMBL" id="WVZ88011.1"/>
    </source>
</evidence>
<keyword evidence="16" id="KW-0175">Coiled coil</keyword>
<keyword evidence="14" id="KW-0233">DNA recombination</keyword>
<dbReference type="SUPFAM" id="SSF56672">
    <property type="entry name" value="DNA/RNA polymerases"/>
    <property type="match status" value="1"/>
</dbReference>
<dbReference type="Pfam" id="PF23622">
    <property type="entry name" value="LRR_At1g61320_AtMIF1"/>
    <property type="match status" value="1"/>
</dbReference>
<dbReference type="GO" id="GO:0006310">
    <property type="term" value="P:DNA recombination"/>
    <property type="evidence" value="ECO:0007669"/>
    <property type="project" value="UniProtKB-KW"/>
</dbReference>
<protein>
    <submittedName>
        <fullName evidence="20">Uncharacterized protein</fullName>
    </submittedName>
</protein>
<evidence type="ECO:0000256" key="17">
    <source>
        <dbReference type="SAM" id="MobiDB-lite"/>
    </source>
</evidence>
<evidence type="ECO:0000256" key="10">
    <source>
        <dbReference type="ARBA" id="ARBA00022908"/>
    </source>
</evidence>
<dbReference type="GO" id="GO:0003677">
    <property type="term" value="F:DNA binding"/>
    <property type="evidence" value="ECO:0007669"/>
    <property type="project" value="UniProtKB-KW"/>
</dbReference>
<evidence type="ECO:0000259" key="19">
    <source>
        <dbReference type="PROSITE" id="PS50994"/>
    </source>
</evidence>
<dbReference type="GO" id="GO:0004190">
    <property type="term" value="F:aspartic-type endopeptidase activity"/>
    <property type="evidence" value="ECO:0007669"/>
    <property type="project" value="UniProtKB-KW"/>
</dbReference>
<keyword evidence="1" id="KW-0645">Protease</keyword>
<dbReference type="InterPro" id="IPR016197">
    <property type="entry name" value="Chromo-like_dom_sf"/>
</dbReference>
<keyword evidence="15" id="KW-0511">Multifunctional enzyme</keyword>
<dbReference type="InterPro" id="IPR000477">
    <property type="entry name" value="RT_dom"/>
</dbReference>
<gene>
    <name evidence="20" type="ORF">U9M48_034573</name>
</gene>
<dbReference type="Gene3D" id="1.10.340.70">
    <property type="match status" value="1"/>
</dbReference>
<dbReference type="InterPro" id="IPR041588">
    <property type="entry name" value="Integrase_H2C2"/>
</dbReference>
<dbReference type="Pfam" id="PF00078">
    <property type="entry name" value="RVT_1"/>
    <property type="match status" value="1"/>
</dbReference>
<feature type="coiled-coil region" evidence="16">
    <location>
        <begin position="7"/>
        <end position="41"/>
    </location>
</feature>
<accession>A0AAQ3X751</accession>
<dbReference type="InterPro" id="IPR036397">
    <property type="entry name" value="RNaseH_sf"/>
</dbReference>
<dbReference type="PROSITE" id="PS50013">
    <property type="entry name" value="CHROMO_2"/>
    <property type="match status" value="1"/>
</dbReference>
<dbReference type="InterPro" id="IPR043128">
    <property type="entry name" value="Rev_trsase/Diguanyl_cyclase"/>
</dbReference>
<evidence type="ECO:0000256" key="16">
    <source>
        <dbReference type="SAM" id="Coils"/>
    </source>
</evidence>
<dbReference type="CDD" id="cd01647">
    <property type="entry name" value="RT_LTR"/>
    <property type="match status" value="1"/>
</dbReference>
<evidence type="ECO:0000256" key="13">
    <source>
        <dbReference type="ARBA" id="ARBA00023125"/>
    </source>
</evidence>
<evidence type="ECO:0000256" key="8">
    <source>
        <dbReference type="ARBA" id="ARBA00022801"/>
    </source>
</evidence>
<dbReference type="GO" id="GO:0003964">
    <property type="term" value="F:RNA-directed DNA polymerase activity"/>
    <property type="evidence" value="ECO:0007669"/>
    <property type="project" value="UniProtKB-KW"/>
</dbReference>
<evidence type="ECO:0000256" key="9">
    <source>
        <dbReference type="ARBA" id="ARBA00022842"/>
    </source>
</evidence>
<feature type="domain" description="Chromo" evidence="18">
    <location>
        <begin position="1300"/>
        <end position="1338"/>
    </location>
</feature>
<dbReference type="InterPro" id="IPR021109">
    <property type="entry name" value="Peptidase_aspartic_dom_sf"/>
</dbReference>
<evidence type="ECO:0000256" key="11">
    <source>
        <dbReference type="ARBA" id="ARBA00022918"/>
    </source>
</evidence>
<dbReference type="PANTHER" id="PTHR37984">
    <property type="entry name" value="PROTEIN CBG26694"/>
    <property type="match status" value="1"/>
</dbReference>
<dbReference type="InterPro" id="IPR041577">
    <property type="entry name" value="RT_RNaseH_2"/>
</dbReference>
<dbReference type="SUPFAM" id="SSF52047">
    <property type="entry name" value="RNI-like"/>
    <property type="match status" value="1"/>
</dbReference>
<evidence type="ECO:0000256" key="5">
    <source>
        <dbReference type="ARBA" id="ARBA00022723"/>
    </source>
</evidence>
<evidence type="ECO:0000256" key="1">
    <source>
        <dbReference type="ARBA" id="ARBA00022670"/>
    </source>
</evidence>
<dbReference type="Gene3D" id="3.80.10.10">
    <property type="entry name" value="Ribonuclease Inhibitor"/>
    <property type="match status" value="1"/>
</dbReference>
<feature type="compositionally biased region" description="Polar residues" evidence="17">
    <location>
        <begin position="232"/>
        <end position="246"/>
    </location>
</feature>
<organism evidence="20 21">
    <name type="scientific">Paspalum notatum var. saurae</name>
    <dbReference type="NCBI Taxonomy" id="547442"/>
    <lineage>
        <taxon>Eukaryota</taxon>
        <taxon>Viridiplantae</taxon>
        <taxon>Streptophyta</taxon>
        <taxon>Embryophyta</taxon>
        <taxon>Tracheophyta</taxon>
        <taxon>Spermatophyta</taxon>
        <taxon>Magnoliopsida</taxon>
        <taxon>Liliopsida</taxon>
        <taxon>Poales</taxon>
        <taxon>Poaceae</taxon>
        <taxon>PACMAD clade</taxon>
        <taxon>Panicoideae</taxon>
        <taxon>Andropogonodae</taxon>
        <taxon>Paspaleae</taxon>
        <taxon>Paspalinae</taxon>
        <taxon>Paspalum</taxon>
    </lineage>
</organism>
<dbReference type="InterPro" id="IPR056924">
    <property type="entry name" value="SH3_Tf2-1"/>
</dbReference>
<sequence>MAPPLTIDDLVARLDDWGKRLESIKNNQKELTKKLDTNQHDLRATINHHGEKLKRLSAAITRLDPVAMGKEVDPNDGLVLTQSNGFVQSSAPHPQPPLPQQPESRPPSTEQYFHPRPKLEFPTYDGREDPLTWLNRCESFFRGQHTPEDRRVWYASIHMTGPAQLWYLRLELNSELSESQQVQLFIAGLRNPLQLDVTLQRPYTLNEAITLARAYEQHMLLSDPLPIRSAPRQSFRSLPSTASSAQPGVASSKPGASTATVSSPADPSALSTSSSLGRRRLSPSEMAQRRAAGLCYNCDEKFVYGHKCKRLFILEVVPDEEDAAEDGAPEQDNSTSDAPAISLHALTGIRSNMYHTMRMWVNVGNLCLQALLDSGSTHNFMDSVVAAKLQLPSKRPTAMRVTVGNGDRVACSSLITDIDMVVGWTSFKVDCYVMDIGGYDLVLGVSFLGTLGPLLWDFAEQTLCFQSGDRRILWAGIDRVPLPSLHAITQSDDSILESLLERFTALFQEPARLPPQRAINHRIRLQPGIDAVAVRPYRYAHIQKDELERQCAEMLHQGVIRASSSAFSSPALLVRKQDGSWRLCVDYRALNAKTVKDKFPIPVVEELLDELRGAKHFTKLDLHSGYHQVLMHADDIHKTAFRTHQASSVAYLGHVISAAGVAMDEDKIRAVLSWPVPQTVRAVRGFLGLAGYYRRFIKGYGATAAPLTKLLCKEGFRWMSEAETAFVNLRKALTQAPVLQLPDFQRSFIVECDASGSGFGAVLHQGEWAVAFFSRPIAPRHVKLAAYEWELIGLVQAVRHWRPYLWGRPFIVKTDHRSLKFLLDQRLSTIPQHQWASKLIGFDFMVEFKPGHAIVVADALSRRNADDEQHLGACAAVSGPVFTMFEELRAELAQTPQLDSVRGHAEAGTEGWSTLDGLILKNKRVFVPAGSPLVSKIFADAHTAGHEGVQKTLHRVRATFHIPGDRGLVRQYVSSCRVCQQNKTDHLRPAGLLQSLEVPSAVWADIAMDFVEGLPSVNGKTVILTVVDRFSKFAHFIPLAHPYTATTVARAFFSEIVRLHGIPASIVSDRDPVFTSTFWRELFELSGTKLNMSSAFHPQSDGQSEATNKIITMYLRCLTGDQPRQWIQWLPWAEFCYNSSFQASLGTSPFKVVYGRDPPTLQQYNGSSARLPAVDQQLRDRDEFLMEIRDRLEQAQQYQKNQHDRRHREVVFSPGQWVWLRLLHRPAASLDVRGRSKLGPRFYGPFKVLERIGEVAYRLLLPAGARLHNVFHVGLLKPYKGEEPQETPKLPPVQHGRVCLVPQQVLRGRLARGMSEVLVQWQGQSAAEAAWVPLAEFKQRYPSFQLEDELIVQAGRDVMHGRQYRRRHRRNSNSKFTDTVNFILREHSGFAVNRLAVKFELHKEHANDIDGWVYFAIASKARTVVLNFSPYLGPYDNYYNFPSHLFNNQNSSHLQVLQLDRVILDPSDLHGFSNLRTLSLVHVLLLQDLQYLLLKCPVLERLSIRLCPELHDYYAAEPLQQLKFLCLQYCAISKIDLHAPNLTAIAYRGSSNVLFSFNECLKLKTATTAFHVAENIGYVFTEIPNVLPHVGLYMLK</sequence>
<feature type="region of interest" description="Disordered" evidence="17">
    <location>
        <begin position="86"/>
        <end position="121"/>
    </location>
</feature>
<evidence type="ECO:0000256" key="4">
    <source>
        <dbReference type="ARBA" id="ARBA00022722"/>
    </source>
</evidence>
<dbReference type="Gene3D" id="3.30.70.270">
    <property type="match status" value="2"/>
</dbReference>
<keyword evidence="3" id="KW-0548">Nucleotidyltransferase</keyword>
<keyword evidence="21" id="KW-1185">Reference proteome</keyword>
<dbReference type="PROSITE" id="PS50994">
    <property type="entry name" value="INTEGRASE"/>
    <property type="match status" value="1"/>
</dbReference>
<dbReference type="Pfam" id="PF24626">
    <property type="entry name" value="SH3_Tf2-1"/>
    <property type="match status" value="1"/>
</dbReference>
<dbReference type="SUPFAM" id="SSF50630">
    <property type="entry name" value="Acid proteases"/>
    <property type="match status" value="1"/>
</dbReference>
<dbReference type="GO" id="GO:0006508">
    <property type="term" value="P:proteolysis"/>
    <property type="evidence" value="ECO:0007669"/>
    <property type="project" value="UniProtKB-KW"/>
</dbReference>
<dbReference type="CDD" id="cd00303">
    <property type="entry name" value="retropepsin_like"/>
    <property type="match status" value="1"/>
</dbReference>
<keyword evidence="2" id="KW-0808">Transferase</keyword>
<dbReference type="FunFam" id="3.30.420.10:FF:000219">
    <property type="entry name" value="Putative retroelement"/>
    <property type="match status" value="1"/>
</dbReference>
<reference evidence="20 21" key="1">
    <citation type="submission" date="2024-02" db="EMBL/GenBank/DDBJ databases">
        <title>High-quality chromosome-scale genome assembly of Pensacola bahiagrass (Paspalum notatum Flugge var. saurae).</title>
        <authorList>
            <person name="Vega J.M."/>
            <person name="Podio M."/>
            <person name="Orjuela J."/>
            <person name="Siena L.A."/>
            <person name="Pessino S.C."/>
            <person name="Combes M.C."/>
            <person name="Mariac C."/>
            <person name="Albertini E."/>
            <person name="Pupilli F."/>
            <person name="Ortiz J.P.A."/>
            <person name="Leblanc O."/>
        </authorList>
    </citation>
    <scope>NUCLEOTIDE SEQUENCE [LARGE SCALE GENOMIC DNA]</scope>
    <source>
        <strain evidence="20">R1</strain>
        <tissue evidence="20">Leaf</tissue>
    </source>
</reference>
<dbReference type="PANTHER" id="PTHR37984:SF5">
    <property type="entry name" value="PROTEIN NYNRIN-LIKE"/>
    <property type="match status" value="1"/>
</dbReference>
<dbReference type="Pfam" id="PF17919">
    <property type="entry name" value="RT_RNaseH_2"/>
    <property type="match status" value="1"/>
</dbReference>
<dbReference type="Proteomes" id="UP001341281">
    <property type="component" value="Chromosome 08"/>
</dbReference>
<keyword evidence="7" id="KW-0255">Endonuclease</keyword>
<proteinExistence type="predicted"/>
<dbReference type="InterPro" id="IPR050951">
    <property type="entry name" value="Retrovirus_Pol_polyprotein"/>
</dbReference>